<dbReference type="AlphaFoldDB" id="A0AAV3Q800"/>
<comment type="caution">
    <text evidence="7">The sequence shown here is derived from an EMBL/GenBank/DDBJ whole genome shotgun (WGS) entry which is preliminary data.</text>
</comment>
<dbReference type="PRINTS" id="PR00370">
    <property type="entry name" value="FMOXYGENASE"/>
</dbReference>
<dbReference type="EC" id="1.-.-.-" evidence="6"/>
<keyword evidence="3 6" id="KW-0274">FAD</keyword>
<protein>
    <recommendedName>
        <fullName evidence="6">Flavin-containing monooxygenase</fullName>
        <ecNumber evidence="6">1.-.-.-</ecNumber>
    </recommendedName>
</protein>
<dbReference type="Gene3D" id="3.50.50.60">
    <property type="entry name" value="FAD/NAD(P)-binding domain"/>
    <property type="match status" value="1"/>
</dbReference>
<sequence>MALSVKVAVIGAGASGLLVARELQREGHNNIVVYEKASRLGGLWLYDPRTESDPLSVDPNREIVHSSLYSSLRTNLPREVMDFSDFPFVVREDGDRRNFPRHEEVLKFLENFARDFGLVDLIRFNEEVVKIKQNDGDWVVESRNGGVYSKEMFKAVVVCNGHQTEPRLAELQGKMLPFT</sequence>
<evidence type="ECO:0000256" key="2">
    <source>
        <dbReference type="ARBA" id="ARBA00022630"/>
    </source>
</evidence>
<dbReference type="InterPro" id="IPR000960">
    <property type="entry name" value="Flavin_mOase"/>
</dbReference>
<keyword evidence="5 6" id="KW-0560">Oxidoreductase</keyword>
<comment type="similarity">
    <text evidence="1 6">Belongs to the FMO family.</text>
</comment>
<reference evidence="7 8" key="1">
    <citation type="submission" date="2024-01" db="EMBL/GenBank/DDBJ databases">
        <title>The complete chloroplast genome sequence of Lithospermum erythrorhizon: insights into the phylogenetic relationship among Boraginaceae species and the maternal lineages of purple gromwells.</title>
        <authorList>
            <person name="Okada T."/>
            <person name="Watanabe K."/>
        </authorList>
    </citation>
    <scope>NUCLEOTIDE SEQUENCE [LARGE SCALE GENOMIC DNA]</scope>
</reference>
<evidence type="ECO:0000256" key="5">
    <source>
        <dbReference type="ARBA" id="ARBA00023002"/>
    </source>
</evidence>
<dbReference type="InterPro" id="IPR050346">
    <property type="entry name" value="FMO-like"/>
</dbReference>
<dbReference type="InterPro" id="IPR020946">
    <property type="entry name" value="Flavin_mOase-like"/>
</dbReference>
<dbReference type="Pfam" id="PF00743">
    <property type="entry name" value="FMO-like"/>
    <property type="match status" value="1"/>
</dbReference>
<dbReference type="EMBL" id="BAABME010003380">
    <property type="protein sequence ID" value="GAA0158568.1"/>
    <property type="molecule type" value="Genomic_DNA"/>
</dbReference>
<dbReference type="InterPro" id="IPR036188">
    <property type="entry name" value="FAD/NAD-bd_sf"/>
</dbReference>
<dbReference type="PANTHER" id="PTHR23023">
    <property type="entry name" value="DIMETHYLANILINE MONOOXYGENASE"/>
    <property type="match status" value="1"/>
</dbReference>
<dbReference type="SUPFAM" id="SSF51905">
    <property type="entry name" value="FAD/NAD(P)-binding domain"/>
    <property type="match status" value="1"/>
</dbReference>
<keyword evidence="6" id="KW-0503">Monooxygenase</keyword>
<dbReference type="Proteomes" id="UP001454036">
    <property type="component" value="Unassembled WGS sequence"/>
</dbReference>
<organism evidence="7 8">
    <name type="scientific">Lithospermum erythrorhizon</name>
    <name type="common">Purple gromwell</name>
    <name type="synonym">Lithospermum officinale var. erythrorhizon</name>
    <dbReference type="NCBI Taxonomy" id="34254"/>
    <lineage>
        <taxon>Eukaryota</taxon>
        <taxon>Viridiplantae</taxon>
        <taxon>Streptophyta</taxon>
        <taxon>Embryophyta</taxon>
        <taxon>Tracheophyta</taxon>
        <taxon>Spermatophyta</taxon>
        <taxon>Magnoliopsida</taxon>
        <taxon>eudicotyledons</taxon>
        <taxon>Gunneridae</taxon>
        <taxon>Pentapetalae</taxon>
        <taxon>asterids</taxon>
        <taxon>lamiids</taxon>
        <taxon>Boraginales</taxon>
        <taxon>Boraginaceae</taxon>
        <taxon>Boraginoideae</taxon>
        <taxon>Lithospermeae</taxon>
        <taxon>Lithospermum</taxon>
    </lineage>
</organism>
<evidence type="ECO:0000313" key="7">
    <source>
        <dbReference type="EMBL" id="GAA0158568.1"/>
    </source>
</evidence>
<evidence type="ECO:0000256" key="3">
    <source>
        <dbReference type="ARBA" id="ARBA00022827"/>
    </source>
</evidence>
<dbReference type="GO" id="GO:0004499">
    <property type="term" value="F:N,N-dimethylaniline monooxygenase activity"/>
    <property type="evidence" value="ECO:0007669"/>
    <property type="project" value="InterPro"/>
</dbReference>
<accession>A0AAV3Q800</accession>
<evidence type="ECO:0000313" key="8">
    <source>
        <dbReference type="Proteomes" id="UP001454036"/>
    </source>
</evidence>
<gene>
    <name evidence="7" type="ORF">LIER_15555</name>
</gene>
<dbReference type="GO" id="GO:0050661">
    <property type="term" value="F:NADP binding"/>
    <property type="evidence" value="ECO:0007669"/>
    <property type="project" value="InterPro"/>
</dbReference>
<name>A0AAV3Q800_LITER</name>
<evidence type="ECO:0000256" key="6">
    <source>
        <dbReference type="RuleBase" id="RU361177"/>
    </source>
</evidence>
<evidence type="ECO:0000256" key="1">
    <source>
        <dbReference type="ARBA" id="ARBA00009183"/>
    </source>
</evidence>
<comment type="cofactor">
    <cofactor evidence="6">
        <name>FAD</name>
        <dbReference type="ChEBI" id="CHEBI:57692"/>
    </cofactor>
</comment>
<dbReference type="GO" id="GO:0050660">
    <property type="term" value="F:flavin adenine dinucleotide binding"/>
    <property type="evidence" value="ECO:0007669"/>
    <property type="project" value="InterPro"/>
</dbReference>
<keyword evidence="8" id="KW-1185">Reference proteome</keyword>
<keyword evidence="4" id="KW-0521">NADP</keyword>
<keyword evidence="2 6" id="KW-0285">Flavoprotein</keyword>
<evidence type="ECO:0000256" key="4">
    <source>
        <dbReference type="ARBA" id="ARBA00022857"/>
    </source>
</evidence>
<proteinExistence type="inferred from homology"/>